<evidence type="ECO:0000313" key="2">
    <source>
        <dbReference type="Proteomes" id="UP000248806"/>
    </source>
</evidence>
<gene>
    <name evidence="1" type="ORF">EI42_00328</name>
</gene>
<dbReference type="Proteomes" id="UP000248806">
    <property type="component" value="Unassembled WGS sequence"/>
</dbReference>
<proteinExistence type="predicted"/>
<dbReference type="EMBL" id="QKUF01000001">
    <property type="protein sequence ID" value="PZW36158.1"/>
    <property type="molecule type" value="Genomic_DNA"/>
</dbReference>
<sequence length="50" mass="5841">MALHIVLFLPAKPFVTEPGKQSSLEMVLSQYVYSYWEKDEKRKVTVNTHT</sequence>
<protein>
    <submittedName>
        <fullName evidence="1">Uncharacterized protein</fullName>
    </submittedName>
</protein>
<comment type="caution">
    <text evidence="1">The sequence shown here is derived from an EMBL/GenBank/DDBJ whole genome shotgun (WGS) entry which is preliminary data.</text>
</comment>
<dbReference type="AlphaFoldDB" id="A0A326UCJ1"/>
<keyword evidence="2" id="KW-1185">Reference proteome</keyword>
<name>A0A326UCJ1_THEHA</name>
<organism evidence="1 2">
    <name type="scientific">Thermosporothrix hazakensis</name>
    <dbReference type="NCBI Taxonomy" id="644383"/>
    <lineage>
        <taxon>Bacteria</taxon>
        <taxon>Bacillati</taxon>
        <taxon>Chloroflexota</taxon>
        <taxon>Ktedonobacteria</taxon>
        <taxon>Ktedonobacterales</taxon>
        <taxon>Thermosporotrichaceae</taxon>
        <taxon>Thermosporothrix</taxon>
    </lineage>
</organism>
<evidence type="ECO:0000313" key="1">
    <source>
        <dbReference type="EMBL" id="PZW36158.1"/>
    </source>
</evidence>
<accession>A0A326UCJ1</accession>
<reference evidence="1 2" key="1">
    <citation type="submission" date="2018-06" db="EMBL/GenBank/DDBJ databases">
        <title>Genomic Encyclopedia of Archaeal and Bacterial Type Strains, Phase II (KMG-II): from individual species to whole genera.</title>
        <authorList>
            <person name="Goeker M."/>
        </authorList>
    </citation>
    <scope>NUCLEOTIDE SEQUENCE [LARGE SCALE GENOMIC DNA]</scope>
    <source>
        <strain evidence="1 2">ATCC BAA-1881</strain>
    </source>
</reference>